<name>A0A0D1Y907_EXOME</name>
<gene>
    <name evidence="4" type="ORF">PV10_00943</name>
</gene>
<reference evidence="4 5" key="1">
    <citation type="submission" date="2015-01" db="EMBL/GenBank/DDBJ databases">
        <title>The Genome Sequence of Exophiala mesophila CBS40295.</title>
        <authorList>
            <consortium name="The Broad Institute Genomics Platform"/>
            <person name="Cuomo C."/>
            <person name="de Hoog S."/>
            <person name="Gorbushina A."/>
            <person name="Stielow B."/>
            <person name="Teixiera M."/>
            <person name="Abouelleil A."/>
            <person name="Chapman S.B."/>
            <person name="Priest M."/>
            <person name="Young S.K."/>
            <person name="Wortman J."/>
            <person name="Nusbaum C."/>
            <person name="Birren B."/>
        </authorList>
    </citation>
    <scope>NUCLEOTIDE SEQUENCE [LARGE SCALE GENOMIC DNA]</scope>
    <source>
        <strain evidence="4 5">CBS 40295</strain>
    </source>
</reference>
<dbReference type="InterPro" id="IPR005123">
    <property type="entry name" value="Oxoglu/Fe-dep_dioxygenase_dom"/>
</dbReference>
<comment type="similarity">
    <text evidence="1 2">Belongs to the iron/ascorbate-dependent oxidoreductase family.</text>
</comment>
<dbReference type="InterPro" id="IPR050231">
    <property type="entry name" value="Iron_ascorbate_oxido_reductase"/>
</dbReference>
<dbReference type="OMA" id="WIKGHTD"/>
<dbReference type="InterPro" id="IPR044861">
    <property type="entry name" value="IPNS-like_FE2OG_OXY"/>
</dbReference>
<accession>A0A0D1Y907</accession>
<dbReference type="SUPFAM" id="SSF51197">
    <property type="entry name" value="Clavaminate synthase-like"/>
    <property type="match status" value="1"/>
</dbReference>
<evidence type="ECO:0000313" key="4">
    <source>
        <dbReference type="EMBL" id="KIV97161.1"/>
    </source>
</evidence>
<evidence type="ECO:0000259" key="3">
    <source>
        <dbReference type="PROSITE" id="PS51471"/>
    </source>
</evidence>
<evidence type="ECO:0000256" key="1">
    <source>
        <dbReference type="ARBA" id="ARBA00008056"/>
    </source>
</evidence>
<dbReference type="GeneID" id="27318788"/>
<dbReference type="PANTHER" id="PTHR47990">
    <property type="entry name" value="2-OXOGLUTARATE (2OG) AND FE(II)-DEPENDENT OXYGENASE SUPERFAMILY PROTEIN-RELATED"/>
    <property type="match status" value="1"/>
</dbReference>
<dbReference type="GO" id="GO:0044283">
    <property type="term" value="P:small molecule biosynthetic process"/>
    <property type="evidence" value="ECO:0007669"/>
    <property type="project" value="UniProtKB-ARBA"/>
</dbReference>
<feature type="domain" description="Fe2OG dioxygenase" evidence="3">
    <location>
        <begin position="189"/>
        <end position="304"/>
    </location>
</feature>
<sequence>MISKSFPEVDHFVPVGPSKEKLEFADLEVLDFARYNDGASARRALSEQVHQAMTTHGFFVIVNHGISEELITRLVDIGHTILTRTPAEEKERLKADMVGKGEYPGFKPRGHWKSGDSKSGDRIENFNVNRDLTLHTQPASLEPFRAEITSFIETVHKSILYKILRLFASALQIQDEDYFVKLHDYDKHDESWFRWMEYYDDARNDSSPLDQANKQSLWMGGHQDLSALSLLFSQPMTTLQVRNYEDDSQWKYVPHIPGAIIVNAGEPMMWWTGDYFKASVHRVVEPPVDQKGHDRSSTFYFVVPNDDIVINTLLEQSPLLREAGVKKWFKDGEAPTSKEWVNNRIRVTGRRALFQDGEKGNSVQQKIGNVTTTWFR</sequence>
<dbReference type="GO" id="GO:0046872">
    <property type="term" value="F:metal ion binding"/>
    <property type="evidence" value="ECO:0007669"/>
    <property type="project" value="UniProtKB-KW"/>
</dbReference>
<keyword evidence="2" id="KW-0479">Metal-binding</keyword>
<dbReference type="Pfam" id="PF03171">
    <property type="entry name" value="2OG-FeII_Oxy"/>
    <property type="match status" value="1"/>
</dbReference>
<proteinExistence type="inferred from homology"/>
<protein>
    <recommendedName>
        <fullName evidence="3">Fe2OG dioxygenase domain-containing protein</fullName>
    </recommendedName>
</protein>
<dbReference type="Pfam" id="PF14226">
    <property type="entry name" value="DIOX_N"/>
    <property type="match status" value="1"/>
</dbReference>
<dbReference type="GO" id="GO:0016491">
    <property type="term" value="F:oxidoreductase activity"/>
    <property type="evidence" value="ECO:0007669"/>
    <property type="project" value="UniProtKB-KW"/>
</dbReference>
<dbReference type="EMBL" id="KN847520">
    <property type="protein sequence ID" value="KIV97161.1"/>
    <property type="molecule type" value="Genomic_DNA"/>
</dbReference>
<dbReference type="PRINTS" id="PR00682">
    <property type="entry name" value="IPNSYNTHASE"/>
</dbReference>
<dbReference type="HOGENOM" id="CLU_010119_10_0_1"/>
<keyword evidence="2" id="KW-0408">Iron</keyword>
<evidence type="ECO:0000256" key="2">
    <source>
        <dbReference type="RuleBase" id="RU003682"/>
    </source>
</evidence>
<dbReference type="VEuPathDB" id="FungiDB:PV10_00943"/>
<dbReference type="OrthoDB" id="406156at2759"/>
<dbReference type="STRING" id="212818.A0A0D1Y907"/>
<dbReference type="AlphaFoldDB" id="A0A0D1Y907"/>
<keyword evidence="2" id="KW-0560">Oxidoreductase</keyword>
<dbReference type="Proteomes" id="UP000054302">
    <property type="component" value="Unassembled WGS sequence"/>
</dbReference>
<evidence type="ECO:0000313" key="5">
    <source>
        <dbReference type="Proteomes" id="UP000054302"/>
    </source>
</evidence>
<dbReference type="PROSITE" id="PS51471">
    <property type="entry name" value="FE2OG_OXY"/>
    <property type="match status" value="1"/>
</dbReference>
<dbReference type="InterPro" id="IPR026992">
    <property type="entry name" value="DIOX_N"/>
</dbReference>
<dbReference type="RefSeq" id="XP_016228735.1">
    <property type="nucleotide sequence ID" value="XM_016365086.1"/>
</dbReference>
<organism evidence="4 5">
    <name type="scientific">Exophiala mesophila</name>
    <name type="common">Black yeast-like fungus</name>
    <dbReference type="NCBI Taxonomy" id="212818"/>
    <lineage>
        <taxon>Eukaryota</taxon>
        <taxon>Fungi</taxon>
        <taxon>Dikarya</taxon>
        <taxon>Ascomycota</taxon>
        <taxon>Pezizomycotina</taxon>
        <taxon>Eurotiomycetes</taxon>
        <taxon>Chaetothyriomycetidae</taxon>
        <taxon>Chaetothyriales</taxon>
        <taxon>Herpotrichiellaceae</taxon>
        <taxon>Exophiala</taxon>
    </lineage>
</organism>
<keyword evidence="5" id="KW-1185">Reference proteome</keyword>
<dbReference type="InterPro" id="IPR027443">
    <property type="entry name" value="IPNS-like_sf"/>
</dbReference>
<dbReference type="Gene3D" id="2.60.120.330">
    <property type="entry name" value="B-lactam Antibiotic, Isopenicillin N Synthase, Chain"/>
    <property type="match status" value="1"/>
</dbReference>